<evidence type="ECO:0000256" key="4">
    <source>
        <dbReference type="ARBA" id="ARBA00023065"/>
    </source>
</evidence>
<evidence type="ECO:0000313" key="6">
    <source>
        <dbReference type="EMBL" id="CAD8756574.1"/>
    </source>
</evidence>
<dbReference type="PIRSF" id="PIRSF015945">
    <property type="entry name" value="ATPase_V1_F_euk"/>
    <property type="match status" value="1"/>
</dbReference>
<evidence type="ECO:0000256" key="5">
    <source>
        <dbReference type="PIRNR" id="PIRNR015945"/>
    </source>
</evidence>
<dbReference type="InterPro" id="IPR005772">
    <property type="entry name" value="ATPase_V1-cplx_fsu_euk"/>
</dbReference>
<dbReference type="Pfam" id="PF01990">
    <property type="entry name" value="ATP-synt_F"/>
    <property type="match status" value="1"/>
</dbReference>
<dbReference type="AlphaFoldDB" id="A0A6U4SJC1"/>
<organism evidence="6">
    <name type="scientific">Hemiselmis andersenii</name>
    <name type="common">Cryptophyte alga</name>
    <dbReference type="NCBI Taxonomy" id="464988"/>
    <lineage>
        <taxon>Eukaryota</taxon>
        <taxon>Cryptophyceae</taxon>
        <taxon>Cryptomonadales</taxon>
        <taxon>Hemiselmidaceae</taxon>
        <taxon>Hemiselmis</taxon>
    </lineage>
</organism>
<keyword evidence="3 5" id="KW-0375">Hydrogen ion transport</keyword>
<comment type="similarity">
    <text evidence="1 5">Belongs to the V-ATPase F subunit family.</text>
</comment>
<dbReference type="FunFam" id="3.40.50.10580:FF:000004">
    <property type="entry name" value="V-type proton ATPase subunit F"/>
    <property type="match status" value="1"/>
</dbReference>
<dbReference type="NCBIfam" id="TIGR01101">
    <property type="entry name" value="V_ATP_synt_F"/>
    <property type="match status" value="1"/>
</dbReference>
<sequence>MAEKPKIAKKSDALICVIGDEDTVTGFLLAGTGETDIKKNSNFLAVTPKTPLSAIEEAFKSFTTRDDVAVVLITQTIAEMIRYLVDEYTGMIPAVLEIPSKDNPYDASKDSVMQRIMKKMSVEK</sequence>
<evidence type="ECO:0000256" key="3">
    <source>
        <dbReference type="ARBA" id="ARBA00022781"/>
    </source>
</evidence>
<dbReference type="EMBL" id="HBFX01005178">
    <property type="protein sequence ID" value="CAD8948678.1"/>
    <property type="molecule type" value="Transcribed_RNA"/>
</dbReference>
<dbReference type="SUPFAM" id="SSF159468">
    <property type="entry name" value="AtpF-like"/>
    <property type="match status" value="1"/>
</dbReference>
<dbReference type="EMBL" id="HBFK01038098">
    <property type="protein sequence ID" value="CAD8756574.1"/>
    <property type="molecule type" value="Transcribed_RNA"/>
</dbReference>
<gene>
    <name evidence="7" type="ORF">HAND00432_LOCUS3196</name>
    <name evidence="6" type="ORF">HAND1043_LOCUS23083</name>
</gene>
<keyword evidence="2 5" id="KW-0813">Transport</keyword>
<keyword evidence="4 5" id="KW-0406">Ion transport</keyword>
<proteinExistence type="inferred from homology"/>
<dbReference type="PANTHER" id="PTHR13861">
    <property type="entry name" value="VACUOLAR ATP SYNTHASE SUBUNIT F"/>
    <property type="match status" value="1"/>
</dbReference>
<dbReference type="InterPro" id="IPR008218">
    <property type="entry name" value="ATPase_V1-cplx_f_g_su"/>
</dbReference>
<accession>A0A6U4SJC1</accession>
<protein>
    <recommendedName>
        <fullName evidence="5">V-type proton ATPase subunit F</fullName>
    </recommendedName>
</protein>
<dbReference type="InterPro" id="IPR036906">
    <property type="entry name" value="ATPase_V1_fsu_sf"/>
</dbReference>
<dbReference type="GO" id="GO:0046961">
    <property type="term" value="F:proton-transporting ATPase activity, rotational mechanism"/>
    <property type="evidence" value="ECO:0007669"/>
    <property type="project" value="InterPro"/>
</dbReference>
<dbReference type="Gene3D" id="3.40.50.10580">
    <property type="entry name" value="ATPase, V1 complex, subunit F"/>
    <property type="match status" value="1"/>
</dbReference>
<reference evidence="6" key="1">
    <citation type="submission" date="2021-01" db="EMBL/GenBank/DDBJ databases">
        <authorList>
            <person name="Corre E."/>
            <person name="Pelletier E."/>
            <person name="Niang G."/>
            <person name="Scheremetjew M."/>
            <person name="Finn R."/>
            <person name="Kale V."/>
            <person name="Holt S."/>
            <person name="Cochrane G."/>
            <person name="Meng A."/>
            <person name="Brown T."/>
            <person name="Cohen L."/>
        </authorList>
    </citation>
    <scope>NUCLEOTIDE SEQUENCE</scope>
    <source>
        <strain evidence="6">CCMP441</strain>
        <strain evidence="7">CCMP644</strain>
    </source>
</reference>
<dbReference type="PANTHER" id="PTHR13861:SF2">
    <property type="entry name" value="V-TYPE PROTON ATPASE SUBUNIT F"/>
    <property type="match status" value="1"/>
</dbReference>
<comment type="subunit">
    <text evidence="5">V-ATPase is a heteromultimeric enzyme made up of two complexes: the ATP-hydrolytic V1 complex and the proton translocation V0 complex.</text>
</comment>
<dbReference type="GO" id="GO:0033180">
    <property type="term" value="C:proton-transporting V-type ATPase, V1 domain"/>
    <property type="evidence" value="ECO:0007669"/>
    <property type="project" value="InterPro"/>
</dbReference>
<evidence type="ECO:0000256" key="1">
    <source>
        <dbReference type="ARBA" id="ARBA00010148"/>
    </source>
</evidence>
<evidence type="ECO:0000313" key="7">
    <source>
        <dbReference type="EMBL" id="CAD8948678.1"/>
    </source>
</evidence>
<name>A0A6U4SJC1_HEMAN</name>
<comment type="function">
    <text evidence="5">Subunit of the V1 complex of vacuolar(H+)-ATPase (V-ATPase), a multisubunit enzyme composed of a peripheral complex (V1) that hydrolyzes ATP and a membrane integral complex (V0) that translocates protons. V-ATPase is responsible for acidifying and maintaining the pH of intracellular compartments.</text>
</comment>
<evidence type="ECO:0000256" key="2">
    <source>
        <dbReference type="ARBA" id="ARBA00022448"/>
    </source>
</evidence>